<dbReference type="OrthoDB" id="10405661at2759"/>
<gene>
    <name evidence="1" type="ORF">FWILDA_LOCUS13485</name>
</gene>
<keyword evidence="2" id="KW-1185">Reference proteome</keyword>
<reference evidence="1" key="1">
    <citation type="submission" date="2022-08" db="EMBL/GenBank/DDBJ databases">
        <authorList>
            <person name="Kallberg Y."/>
            <person name="Tangrot J."/>
            <person name="Rosling A."/>
        </authorList>
    </citation>
    <scope>NUCLEOTIDE SEQUENCE</scope>
    <source>
        <strain evidence="1">Wild A</strain>
    </source>
</reference>
<evidence type="ECO:0000313" key="2">
    <source>
        <dbReference type="Proteomes" id="UP001153678"/>
    </source>
</evidence>
<accession>A0A9W4T0C2</accession>
<proteinExistence type="predicted"/>
<sequence>METFYHLFLRQGKKLKSLEILTELLDQSLFNTEFIDTIILNNLVNVKTLTIRKRQHFDIPLFVHFLKKLSNDYNEIKFFNHKYETFNFSPLIKNLILKQRQLTKFKINSESYFSKINTRTKLQFDNLVSLTLINMNLLMISFDNFNNFNNLKELIFNNCEEMSDIQRNKLTKAPYNLKTLGLGKWSARTIELLIKTFGSSLKKLLVGTITIEIINIVSLYCSELVTFKILDNITSIHFPSFPILKKIKIKKLTFLFCDSSLIEPSIFLKNIAIHFPESISNLCLFYNEILSADKLETILYNTKPSLTSLTINCEIDNNCLQVILDYVKIRKSTKILKLKIQVNISKLDLLARNVLKNLREQGVDVQLLII</sequence>
<dbReference type="AlphaFoldDB" id="A0A9W4T0C2"/>
<evidence type="ECO:0000313" key="1">
    <source>
        <dbReference type="EMBL" id="CAI2188253.1"/>
    </source>
</evidence>
<name>A0A9W4T0C2_9GLOM</name>
<dbReference type="Proteomes" id="UP001153678">
    <property type="component" value="Unassembled WGS sequence"/>
</dbReference>
<comment type="caution">
    <text evidence="1">The sequence shown here is derived from an EMBL/GenBank/DDBJ whole genome shotgun (WGS) entry which is preliminary data.</text>
</comment>
<organism evidence="1 2">
    <name type="scientific">Funneliformis geosporum</name>
    <dbReference type="NCBI Taxonomy" id="1117311"/>
    <lineage>
        <taxon>Eukaryota</taxon>
        <taxon>Fungi</taxon>
        <taxon>Fungi incertae sedis</taxon>
        <taxon>Mucoromycota</taxon>
        <taxon>Glomeromycotina</taxon>
        <taxon>Glomeromycetes</taxon>
        <taxon>Glomerales</taxon>
        <taxon>Glomeraceae</taxon>
        <taxon>Funneliformis</taxon>
    </lineage>
</organism>
<dbReference type="EMBL" id="CAMKVN010005083">
    <property type="protein sequence ID" value="CAI2188253.1"/>
    <property type="molecule type" value="Genomic_DNA"/>
</dbReference>
<protein>
    <submittedName>
        <fullName evidence="1">13752_t:CDS:1</fullName>
    </submittedName>
</protein>